<dbReference type="PANTHER" id="PTHR30137:SF6">
    <property type="entry name" value="LUCIFERASE-LIKE MONOOXYGENASE"/>
    <property type="match status" value="1"/>
</dbReference>
<accession>A0A1B1YWQ4</accession>
<dbReference type="KEGG" id="gbi:PG2T_14040"/>
<dbReference type="PANTHER" id="PTHR30137">
    <property type="entry name" value="LUCIFERASE-LIKE MONOOXYGENASE"/>
    <property type="match status" value="1"/>
</dbReference>
<dbReference type="InParanoid" id="A0A1B1YWQ4"/>
<dbReference type="Proteomes" id="UP000092952">
    <property type="component" value="Chromosome"/>
</dbReference>
<dbReference type="InterPro" id="IPR011251">
    <property type="entry name" value="Luciferase-like_dom"/>
</dbReference>
<organism evidence="2 3">
    <name type="scientific">Immundisolibacter cernigliae</name>
    <dbReference type="NCBI Taxonomy" id="1810504"/>
    <lineage>
        <taxon>Bacteria</taxon>
        <taxon>Pseudomonadati</taxon>
        <taxon>Pseudomonadota</taxon>
        <taxon>Gammaproteobacteria</taxon>
        <taxon>Immundisolibacterales</taxon>
        <taxon>Immundisolibacteraceae</taxon>
        <taxon>Immundisolibacter</taxon>
    </lineage>
</organism>
<dbReference type="EMBL" id="CP014671">
    <property type="protein sequence ID" value="ANX05189.1"/>
    <property type="molecule type" value="Genomic_DNA"/>
</dbReference>
<evidence type="ECO:0000259" key="1">
    <source>
        <dbReference type="Pfam" id="PF00296"/>
    </source>
</evidence>
<dbReference type="Gene3D" id="3.20.20.30">
    <property type="entry name" value="Luciferase-like domain"/>
    <property type="match status" value="1"/>
</dbReference>
<dbReference type="GO" id="GO:0016705">
    <property type="term" value="F:oxidoreductase activity, acting on paired donors, with incorporation or reduction of molecular oxygen"/>
    <property type="evidence" value="ECO:0007669"/>
    <property type="project" value="InterPro"/>
</dbReference>
<dbReference type="Pfam" id="PF00296">
    <property type="entry name" value="Bac_luciferase"/>
    <property type="match status" value="1"/>
</dbReference>
<dbReference type="STRING" id="1810504.PG2T_14040"/>
<feature type="domain" description="Luciferase-like" evidence="1">
    <location>
        <begin position="41"/>
        <end position="337"/>
    </location>
</feature>
<protein>
    <recommendedName>
        <fullName evidence="1">Luciferase-like domain-containing protein</fullName>
    </recommendedName>
</protein>
<dbReference type="SUPFAM" id="SSF51679">
    <property type="entry name" value="Bacterial luciferase-like"/>
    <property type="match status" value="1"/>
</dbReference>
<reference evidence="3" key="1">
    <citation type="submission" date="2016-03" db="EMBL/GenBank/DDBJ databases">
        <title>Complete genome sequence of Solimmundus cernigliae, representing a novel lineage of polycyclic aromatic hydrocarbon degraders within the Gammaproteobacteria.</title>
        <authorList>
            <person name="Singleton D.R."/>
            <person name="Dickey A.N."/>
            <person name="Scholl E.H."/>
            <person name="Wright F.A."/>
            <person name="Aitken M.D."/>
        </authorList>
    </citation>
    <scope>NUCLEOTIDE SEQUENCE [LARGE SCALE GENOMIC DNA]</scope>
    <source>
        <strain evidence="3">TR3.2</strain>
    </source>
</reference>
<dbReference type="AlphaFoldDB" id="A0A1B1YWQ4"/>
<keyword evidence="3" id="KW-1185">Reference proteome</keyword>
<dbReference type="RefSeq" id="WP_068806846.1">
    <property type="nucleotide sequence ID" value="NZ_CP014671.1"/>
</dbReference>
<dbReference type="InterPro" id="IPR050766">
    <property type="entry name" value="Bact_Lucif_Oxidored"/>
</dbReference>
<dbReference type="OrthoDB" id="7903015at2"/>
<dbReference type="InterPro" id="IPR036661">
    <property type="entry name" value="Luciferase-like_sf"/>
</dbReference>
<evidence type="ECO:0000313" key="2">
    <source>
        <dbReference type="EMBL" id="ANX05189.1"/>
    </source>
</evidence>
<sequence>MKFFNFHLMPYADMDVSLIREHGSAWVTFPNRHYDPKVGAALYNRYLDELEYADRLGFDGVCVNEHHQTPYGLMPVPGVMAGALARSVKRAKIAILGRALPLVNNPLNIAEEFAMLDNICHGRFIAGFVRGIGAEYHSTGVNPAESLARFQEAHDLIIRAWTEPGPFEFDGEYYHYKYVNLWPRPYQDPHPPVWVPSQGSAETIAWAARHRYTYCQTLGAIKTVAGFFNKYREEADKVGYAATWDQCAWSTTIYVAETDEQALREAGPHAEAIQNEFLRMPLEMLLPPGYTSLESFRHIQPDMIGKPQTVRSLNDAGVIIIGSPSTVRERLAAYQELAGFNTVLVKTQFGTLPADMTRRNMEAIAREVLPYFQETAAGPA</sequence>
<evidence type="ECO:0000313" key="3">
    <source>
        <dbReference type="Proteomes" id="UP000092952"/>
    </source>
</evidence>
<dbReference type="GO" id="GO:0005829">
    <property type="term" value="C:cytosol"/>
    <property type="evidence" value="ECO:0007669"/>
    <property type="project" value="TreeGrafter"/>
</dbReference>
<proteinExistence type="predicted"/>
<name>A0A1B1YWQ4_9GAMM</name>
<gene>
    <name evidence="2" type="ORF">PG2T_14040</name>
</gene>